<dbReference type="GO" id="GO:0006355">
    <property type="term" value="P:regulation of DNA-templated transcription"/>
    <property type="evidence" value="ECO:0007669"/>
    <property type="project" value="InterPro"/>
</dbReference>
<dbReference type="InterPro" id="IPR016032">
    <property type="entry name" value="Sig_transdc_resp-reg_C-effctor"/>
</dbReference>
<dbReference type="SUPFAM" id="SSF46894">
    <property type="entry name" value="C-terminal effector domain of the bipartite response regulators"/>
    <property type="match status" value="1"/>
</dbReference>
<sequence length="202" mass="22327">MKAADEVVYVLDDDHRIREALSEVFAAMGMPHVSFGSATEYLRYRRTDACACLILDVDLPDINGLDLQRQLGEDIGPPIIFLSGYGDIPSTVRAMKAGAVEFLTKPADHEMLLGAIRTAFTRDLQQRQRVAEIADLQRRFALLTPREKEVLPLIADGMLNKQAAAALGISEVTLQVHRGQIMRKMSAASFADLVRMAFRLAA</sequence>
<name>A0A7S7SHG7_PALFE</name>
<feature type="modified residue" description="4-aspartylphosphate" evidence="4">
    <location>
        <position position="56"/>
    </location>
</feature>
<evidence type="ECO:0000256" key="4">
    <source>
        <dbReference type="PROSITE-ProRule" id="PRU00169"/>
    </source>
</evidence>
<dbReference type="SMART" id="SM00448">
    <property type="entry name" value="REC"/>
    <property type="match status" value="1"/>
</dbReference>
<dbReference type="InterPro" id="IPR000792">
    <property type="entry name" value="Tscrpt_reg_LuxR_C"/>
</dbReference>
<evidence type="ECO:0000256" key="3">
    <source>
        <dbReference type="ARBA" id="ARBA00023163"/>
    </source>
</evidence>
<dbReference type="PANTHER" id="PTHR44688:SF16">
    <property type="entry name" value="DNA-BINDING TRANSCRIPTIONAL ACTIVATOR DEVR_DOSR"/>
    <property type="match status" value="1"/>
</dbReference>
<dbReference type="InterPro" id="IPR036388">
    <property type="entry name" value="WH-like_DNA-bd_sf"/>
</dbReference>
<dbReference type="KEGG" id="pfer:IRI77_24160"/>
<dbReference type="PRINTS" id="PR00038">
    <property type="entry name" value="HTHLUXR"/>
</dbReference>
<dbReference type="Gene3D" id="1.10.10.10">
    <property type="entry name" value="Winged helix-like DNA-binding domain superfamily/Winged helix DNA-binding domain"/>
    <property type="match status" value="1"/>
</dbReference>
<keyword evidence="1" id="KW-0805">Transcription regulation</keyword>
<dbReference type="Pfam" id="PF00072">
    <property type="entry name" value="Response_reg"/>
    <property type="match status" value="1"/>
</dbReference>
<evidence type="ECO:0000256" key="2">
    <source>
        <dbReference type="ARBA" id="ARBA00023125"/>
    </source>
</evidence>
<evidence type="ECO:0000313" key="7">
    <source>
        <dbReference type="EMBL" id="QOY85897.1"/>
    </source>
</evidence>
<dbReference type="PROSITE" id="PS50110">
    <property type="entry name" value="RESPONSE_REGULATORY"/>
    <property type="match status" value="1"/>
</dbReference>
<dbReference type="AlphaFoldDB" id="A0A7S7SHG7"/>
<dbReference type="RefSeq" id="WP_194447567.1">
    <property type="nucleotide sequence ID" value="NZ_CP063849.1"/>
</dbReference>
<evidence type="ECO:0000259" key="5">
    <source>
        <dbReference type="PROSITE" id="PS50043"/>
    </source>
</evidence>
<dbReference type="Proteomes" id="UP000593892">
    <property type="component" value="Chromosome"/>
</dbReference>
<protein>
    <submittedName>
        <fullName evidence="7">Response regulator transcription factor</fullName>
    </submittedName>
</protein>
<keyword evidence="3" id="KW-0804">Transcription</keyword>
<dbReference type="GO" id="GO:0000160">
    <property type="term" value="P:phosphorelay signal transduction system"/>
    <property type="evidence" value="ECO:0007669"/>
    <property type="project" value="InterPro"/>
</dbReference>
<dbReference type="InterPro" id="IPR001789">
    <property type="entry name" value="Sig_transdc_resp-reg_receiver"/>
</dbReference>
<dbReference type="PANTHER" id="PTHR44688">
    <property type="entry name" value="DNA-BINDING TRANSCRIPTIONAL ACTIVATOR DEVR_DOSR"/>
    <property type="match status" value="1"/>
</dbReference>
<organism evidence="7 8">
    <name type="scientific">Paludibaculum fermentans</name>
    <dbReference type="NCBI Taxonomy" id="1473598"/>
    <lineage>
        <taxon>Bacteria</taxon>
        <taxon>Pseudomonadati</taxon>
        <taxon>Acidobacteriota</taxon>
        <taxon>Terriglobia</taxon>
        <taxon>Bryobacterales</taxon>
        <taxon>Bryobacteraceae</taxon>
        <taxon>Paludibaculum</taxon>
    </lineage>
</organism>
<dbReference type="Gene3D" id="3.40.50.2300">
    <property type="match status" value="1"/>
</dbReference>
<dbReference type="InterPro" id="IPR011006">
    <property type="entry name" value="CheY-like_superfamily"/>
</dbReference>
<dbReference type="EMBL" id="CP063849">
    <property type="protein sequence ID" value="QOY85897.1"/>
    <property type="molecule type" value="Genomic_DNA"/>
</dbReference>
<evidence type="ECO:0000313" key="8">
    <source>
        <dbReference type="Proteomes" id="UP000593892"/>
    </source>
</evidence>
<dbReference type="PROSITE" id="PS50043">
    <property type="entry name" value="HTH_LUXR_2"/>
    <property type="match status" value="1"/>
</dbReference>
<dbReference type="Pfam" id="PF00196">
    <property type="entry name" value="GerE"/>
    <property type="match status" value="1"/>
</dbReference>
<evidence type="ECO:0000256" key="1">
    <source>
        <dbReference type="ARBA" id="ARBA00023015"/>
    </source>
</evidence>
<dbReference type="CDD" id="cd06170">
    <property type="entry name" value="LuxR_C_like"/>
    <property type="match status" value="1"/>
</dbReference>
<dbReference type="SMART" id="SM00421">
    <property type="entry name" value="HTH_LUXR"/>
    <property type="match status" value="1"/>
</dbReference>
<feature type="domain" description="Response regulatory" evidence="6">
    <location>
        <begin position="7"/>
        <end position="120"/>
    </location>
</feature>
<evidence type="ECO:0000259" key="6">
    <source>
        <dbReference type="PROSITE" id="PS50110"/>
    </source>
</evidence>
<keyword evidence="8" id="KW-1185">Reference proteome</keyword>
<proteinExistence type="predicted"/>
<gene>
    <name evidence="7" type="ORF">IRI77_24160</name>
</gene>
<dbReference type="GO" id="GO:0003677">
    <property type="term" value="F:DNA binding"/>
    <property type="evidence" value="ECO:0007669"/>
    <property type="project" value="UniProtKB-KW"/>
</dbReference>
<feature type="domain" description="HTH luxR-type" evidence="5">
    <location>
        <begin position="136"/>
        <end position="201"/>
    </location>
</feature>
<keyword evidence="2" id="KW-0238">DNA-binding</keyword>
<reference evidence="7 8" key="1">
    <citation type="submission" date="2020-10" db="EMBL/GenBank/DDBJ databases">
        <title>Complete genome sequence of Paludibaculum fermentans P105T, a facultatively anaerobic acidobacterium capable of dissimilatory Fe(III) reduction.</title>
        <authorList>
            <person name="Dedysh S.N."/>
            <person name="Beletsky A.V."/>
            <person name="Kulichevskaya I.S."/>
            <person name="Mardanov A.V."/>
            <person name="Ravin N.V."/>
        </authorList>
    </citation>
    <scope>NUCLEOTIDE SEQUENCE [LARGE SCALE GENOMIC DNA]</scope>
    <source>
        <strain evidence="7 8">P105</strain>
    </source>
</reference>
<keyword evidence="4" id="KW-0597">Phosphoprotein</keyword>
<dbReference type="SUPFAM" id="SSF52172">
    <property type="entry name" value="CheY-like"/>
    <property type="match status" value="1"/>
</dbReference>
<accession>A0A7S7SHG7</accession>